<proteinExistence type="predicted"/>
<organism evidence="3 4">
    <name type="scientific">Corchorus olitorius</name>
    <dbReference type="NCBI Taxonomy" id="93759"/>
    <lineage>
        <taxon>Eukaryota</taxon>
        <taxon>Viridiplantae</taxon>
        <taxon>Streptophyta</taxon>
        <taxon>Embryophyta</taxon>
        <taxon>Tracheophyta</taxon>
        <taxon>Spermatophyta</taxon>
        <taxon>Magnoliopsida</taxon>
        <taxon>eudicotyledons</taxon>
        <taxon>Gunneridae</taxon>
        <taxon>Pentapetalae</taxon>
        <taxon>rosids</taxon>
        <taxon>malvids</taxon>
        <taxon>Malvales</taxon>
        <taxon>Malvaceae</taxon>
        <taxon>Grewioideae</taxon>
        <taxon>Apeibeae</taxon>
        <taxon>Corchorus</taxon>
    </lineage>
</organism>
<accession>A0A1R3KP87</accession>
<comment type="caution">
    <text evidence="3">The sequence shown here is derived from an EMBL/GenBank/DDBJ whole genome shotgun (WGS) entry which is preliminary data.</text>
</comment>
<feature type="region of interest" description="Disordered" evidence="1">
    <location>
        <begin position="241"/>
        <end position="265"/>
    </location>
</feature>
<dbReference type="Pfam" id="PF13952">
    <property type="entry name" value="DUF4216"/>
    <property type="match status" value="1"/>
</dbReference>
<evidence type="ECO:0000313" key="3">
    <source>
        <dbReference type="EMBL" id="OMP08891.1"/>
    </source>
</evidence>
<name>A0A1R3KP87_9ROSI</name>
<protein>
    <recommendedName>
        <fullName evidence="2">DUF4216 domain-containing protein</fullName>
    </recommendedName>
</protein>
<dbReference type="EMBL" id="AWUE01012567">
    <property type="protein sequence ID" value="OMP08891.1"/>
    <property type="molecule type" value="Genomic_DNA"/>
</dbReference>
<dbReference type="OrthoDB" id="1408464at2759"/>
<dbReference type="PANTHER" id="PTHR48258:SF4">
    <property type="entry name" value="DUF4216 DOMAIN-CONTAINING PROTEIN"/>
    <property type="match status" value="1"/>
</dbReference>
<evidence type="ECO:0000313" key="4">
    <source>
        <dbReference type="Proteomes" id="UP000187203"/>
    </source>
</evidence>
<dbReference type="Proteomes" id="UP000187203">
    <property type="component" value="Unassembled WGS sequence"/>
</dbReference>
<dbReference type="PANTHER" id="PTHR48258">
    <property type="entry name" value="DUF4218 DOMAIN-CONTAINING PROTEIN-RELATED"/>
    <property type="match status" value="1"/>
</dbReference>
<gene>
    <name evidence="3" type="ORF">COLO4_06019</name>
</gene>
<feature type="compositionally biased region" description="Acidic residues" evidence="1">
    <location>
        <begin position="243"/>
        <end position="265"/>
    </location>
</feature>
<reference evidence="4" key="1">
    <citation type="submission" date="2013-09" db="EMBL/GenBank/DDBJ databases">
        <title>Corchorus olitorius genome sequencing.</title>
        <authorList>
            <person name="Alam M."/>
            <person name="Haque M.S."/>
            <person name="Islam M.S."/>
            <person name="Emdad E.M."/>
            <person name="Islam M.M."/>
            <person name="Ahmed B."/>
            <person name="Halim A."/>
            <person name="Hossen Q.M.M."/>
            <person name="Hossain M.Z."/>
            <person name="Ahmed R."/>
            <person name="Khan M.M."/>
            <person name="Islam R."/>
            <person name="Rashid M.M."/>
            <person name="Khan S.A."/>
            <person name="Rahman M.S."/>
            <person name="Alam M."/>
            <person name="Yahiya A.S."/>
            <person name="Khan M.S."/>
            <person name="Azam M.S."/>
            <person name="Haque T."/>
            <person name="Lashkar M.Z.H."/>
            <person name="Akhand A.I."/>
            <person name="Morshed G."/>
            <person name="Roy S."/>
            <person name="Uddin K.S."/>
            <person name="Rabeya T."/>
            <person name="Hossain A.S."/>
            <person name="Chowdhury A."/>
            <person name="Snigdha A.R."/>
            <person name="Mortoza M.S."/>
            <person name="Matin S.A."/>
            <person name="Hoque S.M.E."/>
            <person name="Islam M.K."/>
            <person name="Roy D.K."/>
            <person name="Haider R."/>
            <person name="Moosa M.M."/>
            <person name="Elias S.M."/>
            <person name="Hasan A.M."/>
            <person name="Jahan S."/>
            <person name="Shafiuddin M."/>
            <person name="Mahmood N."/>
            <person name="Shommy N.S."/>
        </authorList>
    </citation>
    <scope>NUCLEOTIDE SEQUENCE [LARGE SCALE GENOMIC DNA]</scope>
    <source>
        <strain evidence="4">cv. O-4</strain>
    </source>
</reference>
<sequence>MLHIHMYCAIVQNSDHIVKIDYLEREGYSSTEIDAAVDMNFTLWFKQFVEHEDNGIIDHLLCSLAWYPSRMVTSWSGYYVNGYKFHTTMYGDGKEVLQVEYLGGSSRKVDVLFNCDWFDPSNGMKIHPTYKLVDVHKKKLYKKFDPFVLAQQAIQVFYSEFFSLKKDKVDWMAVCEAKSKRVIESTFNDHEEDTTLQVDEVQQMPAVIITEQGPQLFDPKGINLTIDFGDLHEVHEQPVNCTNEDEFEDGSSYSDDDDDSSDGDY</sequence>
<evidence type="ECO:0000259" key="2">
    <source>
        <dbReference type="Pfam" id="PF13952"/>
    </source>
</evidence>
<keyword evidence="4" id="KW-1185">Reference proteome</keyword>
<evidence type="ECO:0000256" key="1">
    <source>
        <dbReference type="SAM" id="MobiDB-lite"/>
    </source>
</evidence>
<dbReference type="AlphaFoldDB" id="A0A1R3KP87"/>
<dbReference type="InterPro" id="IPR025312">
    <property type="entry name" value="DUF4216"/>
</dbReference>
<feature type="domain" description="DUF4216" evidence="2">
    <location>
        <begin position="98"/>
        <end position="173"/>
    </location>
</feature>